<dbReference type="PANTHER" id="PTHR13271:SF113">
    <property type="entry name" value="[FRUCTOSE-BISPHOSPHATE ALDOLASE]-LYSINE N-METHYLTRANSFERASE, CHLOROPLASTIC"/>
    <property type="match status" value="1"/>
</dbReference>
<feature type="domain" description="Rubisco LSMT substrate-binding" evidence="5">
    <location>
        <begin position="343"/>
        <end position="482"/>
    </location>
</feature>
<sequence>MTSRVARDVFAVARSPRATRGTSRRRARWGDATTSKTRRPRTRARRDAASSADHDALHEWLSANGADVASVEFYDARAGDEDDGGDAGWGARATRALARGAKAIVVPKSLWITPEVGMNDDELGKALRDEDVAGGLARWTTLALTLLKERERGEESKYAAYVKTLPEVLHSPLFWNAEELSEIQGTQLLDNAAGYDGYVRGVYETLRTGMFAKHADVFDVEGAFSEDNFRWAFGILRSRTMAPCDGANIALVPGVDLVNHSSLSQARWRVSGGVAGAVAGLFGGGKGDDGVSARVECDRALNVNEPLYVNYNPEGTDTSFALDFGFVDTITPSPGYALSLSVPEDDPNVFDKLDVLDVCGLGETPTFTLRAYSDPDPDLRTFLRLLNCKNQDAFLLEALFRQQCWSLISEPLSRENEADCCASMTDGVAAALSAYASRALDEEKAYLMSPPSARRAAAGDDERARVRKDVAVRVRLAEKSTLIETASFFDVIASGLDGMEYYQERRLRSLNLLDEDGSSTYDPFNETMA</sequence>
<keyword evidence="1 6" id="KW-0489">Methyltransferase</keyword>
<keyword evidence="2 6" id="KW-0808">Transferase</keyword>
<accession>A4SAM9</accession>
<dbReference type="eggNOG" id="KOG1337">
    <property type="taxonomic scope" value="Eukaryota"/>
</dbReference>
<dbReference type="Proteomes" id="UP000001568">
    <property type="component" value="Chromosome 20"/>
</dbReference>
<dbReference type="Gene3D" id="3.90.1420.10">
    <property type="entry name" value="Rubisco LSMT, substrate-binding domain"/>
    <property type="match status" value="1"/>
</dbReference>
<dbReference type="RefSeq" id="XP_001422460.1">
    <property type="nucleotide sequence ID" value="XM_001422423.1"/>
</dbReference>
<dbReference type="OrthoDB" id="441812at2759"/>
<organism evidence="6 7">
    <name type="scientific">Ostreococcus lucimarinus (strain CCE9901)</name>
    <dbReference type="NCBI Taxonomy" id="436017"/>
    <lineage>
        <taxon>Eukaryota</taxon>
        <taxon>Viridiplantae</taxon>
        <taxon>Chlorophyta</taxon>
        <taxon>Mamiellophyceae</taxon>
        <taxon>Mamiellales</taxon>
        <taxon>Bathycoccaceae</taxon>
        <taxon>Ostreococcus</taxon>
    </lineage>
</organism>
<dbReference type="GO" id="GO:0016279">
    <property type="term" value="F:protein-lysine N-methyltransferase activity"/>
    <property type="evidence" value="ECO:0007669"/>
    <property type="project" value="TreeGrafter"/>
</dbReference>
<feature type="region of interest" description="Disordered" evidence="4">
    <location>
        <begin position="1"/>
        <end position="51"/>
    </location>
</feature>
<dbReference type="KEGG" id="olu:OSTLU_43434"/>
<dbReference type="InterPro" id="IPR046341">
    <property type="entry name" value="SET_dom_sf"/>
</dbReference>
<dbReference type="InterPro" id="IPR050600">
    <property type="entry name" value="SETD3_SETD6_MTase"/>
</dbReference>
<dbReference type="GeneID" id="5006696"/>
<dbReference type="HOGENOM" id="CLU_028149_1_0_1"/>
<dbReference type="SUPFAM" id="SSF81822">
    <property type="entry name" value="RuBisCo LSMT C-terminal, substrate-binding domain"/>
    <property type="match status" value="1"/>
</dbReference>
<protein>
    <submittedName>
        <fullName evidence="6">Chloroplast lysine N-methyltransferase</fullName>
    </submittedName>
</protein>
<proteinExistence type="predicted"/>
<dbReference type="SUPFAM" id="SSF82199">
    <property type="entry name" value="SET domain"/>
    <property type="match status" value="1"/>
</dbReference>
<evidence type="ECO:0000256" key="1">
    <source>
        <dbReference type="ARBA" id="ARBA00022603"/>
    </source>
</evidence>
<evidence type="ECO:0000313" key="6">
    <source>
        <dbReference type="EMBL" id="ABP00777.1"/>
    </source>
</evidence>
<dbReference type="AlphaFoldDB" id="A4SAM9"/>
<dbReference type="GO" id="GO:0032259">
    <property type="term" value="P:methylation"/>
    <property type="evidence" value="ECO:0007669"/>
    <property type="project" value="UniProtKB-KW"/>
</dbReference>
<dbReference type="InterPro" id="IPR036464">
    <property type="entry name" value="Rubisco_LSMT_subst-bd_sf"/>
</dbReference>
<keyword evidence="3" id="KW-0949">S-adenosyl-L-methionine</keyword>
<name>A4SAM9_OSTLU</name>
<gene>
    <name evidence="6" type="ORF">OSTLU_43434</name>
</gene>
<dbReference type="OMA" id="ENEADCC"/>
<keyword evidence="7" id="KW-1185">Reference proteome</keyword>
<evidence type="ECO:0000256" key="4">
    <source>
        <dbReference type="SAM" id="MobiDB-lite"/>
    </source>
</evidence>
<dbReference type="PANTHER" id="PTHR13271">
    <property type="entry name" value="UNCHARACTERIZED PUTATIVE METHYLTRANSFERASE"/>
    <property type="match status" value="1"/>
</dbReference>
<evidence type="ECO:0000256" key="2">
    <source>
        <dbReference type="ARBA" id="ARBA00022679"/>
    </source>
</evidence>
<reference evidence="6 7" key="1">
    <citation type="journal article" date="2007" name="Proc. Natl. Acad. Sci. U.S.A.">
        <title>The tiny eukaryote Ostreococcus provides genomic insights into the paradox of plankton speciation.</title>
        <authorList>
            <person name="Palenik B."/>
            <person name="Grimwood J."/>
            <person name="Aerts A."/>
            <person name="Rouze P."/>
            <person name="Salamov A."/>
            <person name="Putnam N."/>
            <person name="Dupont C."/>
            <person name="Jorgensen R."/>
            <person name="Derelle E."/>
            <person name="Rombauts S."/>
            <person name="Zhou K."/>
            <person name="Otillar R."/>
            <person name="Merchant S.S."/>
            <person name="Podell S."/>
            <person name="Gaasterland T."/>
            <person name="Napoli C."/>
            <person name="Gendler K."/>
            <person name="Manuell A."/>
            <person name="Tai V."/>
            <person name="Vallon O."/>
            <person name="Piganeau G."/>
            <person name="Jancek S."/>
            <person name="Heijde M."/>
            <person name="Jabbari K."/>
            <person name="Bowler C."/>
            <person name="Lohr M."/>
            <person name="Robbens S."/>
            <person name="Werner G."/>
            <person name="Dubchak I."/>
            <person name="Pazour G.J."/>
            <person name="Ren Q."/>
            <person name="Paulsen I."/>
            <person name="Delwiche C."/>
            <person name="Schmutz J."/>
            <person name="Rokhsar D."/>
            <person name="Van de Peer Y."/>
            <person name="Moreau H."/>
            <person name="Grigoriev I.V."/>
        </authorList>
    </citation>
    <scope>NUCLEOTIDE SEQUENCE [LARGE SCALE GENOMIC DNA]</scope>
    <source>
        <strain evidence="6 7">CCE9901</strain>
    </source>
</reference>
<evidence type="ECO:0000313" key="7">
    <source>
        <dbReference type="Proteomes" id="UP000001568"/>
    </source>
</evidence>
<dbReference type="Pfam" id="PF09273">
    <property type="entry name" value="Rubis-subs-bind"/>
    <property type="match status" value="1"/>
</dbReference>
<dbReference type="Gramene" id="ABP00777">
    <property type="protein sequence ID" value="ABP00777"/>
    <property type="gene ID" value="OSTLU_43434"/>
</dbReference>
<dbReference type="InterPro" id="IPR015353">
    <property type="entry name" value="Rubisco_LSMT_subst-bd"/>
</dbReference>
<dbReference type="EMBL" id="CP000600">
    <property type="protein sequence ID" value="ABP00777.1"/>
    <property type="molecule type" value="Genomic_DNA"/>
</dbReference>
<dbReference type="Gene3D" id="3.90.1410.10">
    <property type="entry name" value="set domain protein methyltransferase, domain 1"/>
    <property type="match status" value="1"/>
</dbReference>
<evidence type="ECO:0000256" key="3">
    <source>
        <dbReference type="ARBA" id="ARBA00022691"/>
    </source>
</evidence>
<evidence type="ECO:0000259" key="5">
    <source>
        <dbReference type="Pfam" id="PF09273"/>
    </source>
</evidence>